<dbReference type="AlphaFoldDB" id="A0A381WAY8"/>
<keyword evidence="2" id="KW-0472">Membrane</keyword>
<sequence length="288" mass="32720">VHNGSAEVENLYPSNIMNLKYLLILTTVLIPVLVFSQDSLSVSNADTTQNPTLFNETLKEDSTEIDLPEDIMAPLDSVDLLNICRSSVYVLDSENLTPLYAERMAEVIATEIRKKIKDIQILETYHNTGCESIECALYETANTPASHIFLLSTEIVRLTRETVFSLREIRYAFGSAELLDQSDQELNKLLELLQKYPDMRIELTSHTSSQGNELANFQLSQKRAESVEKWLLDREIDKDQVSSRGFGQMRPYTISEDEAEEIPFLQKDDILTSQFIASLETLEQQDIA</sequence>
<dbReference type="InterPro" id="IPR050330">
    <property type="entry name" value="Bact_OuterMem_StrucFunc"/>
</dbReference>
<dbReference type="EMBL" id="UINC01011244">
    <property type="protein sequence ID" value="SVA49706.1"/>
    <property type="molecule type" value="Genomic_DNA"/>
</dbReference>
<evidence type="ECO:0000313" key="5">
    <source>
        <dbReference type="EMBL" id="SVA49706.1"/>
    </source>
</evidence>
<protein>
    <recommendedName>
        <fullName evidence="4">OmpA-like domain-containing protein</fullName>
    </recommendedName>
</protein>
<keyword evidence="3" id="KW-0998">Cell outer membrane</keyword>
<evidence type="ECO:0000256" key="3">
    <source>
        <dbReference type="ARBA" id="ARBA00023237"/>
    </source>
</evidence>
<dbReference type="PANTHER" id="PTHR30329">
    <property type="entry name" value="STATOR ELEMENT OF FLAGELLAR MOTOR COMPLEX"/>
    <property type="match status" value="1"/>
</dbReference>
<dbReference type="InterPro" id="IPR006664">
    <property type="entry name" value="OMP_bac"/>
</dbReference>
<dbReference type="Pfam" id="PF00691">
    <property type="entry name" value="OmpA"/>
    <property type="match status" value="1"/>
</dbReference>
<feature type="non-terminal residue" evidence="5">
    <location>
        <position position="1"/>
    </location>
</feature>
<dbReference type="Gene3D" id="3.30.1330.60">
    <property type="entry name" value="OmpA-like domain"/>
    <property type="match status" value="1"/>
</dbReference>
<dbReference type="PRINTS" id="PR01021">
    <property type="entry name" value="OMPADOMAIN"/>
</dbReference>
<feature type="non-terminal residue" evidence="5">
    <location>
        <position position="288"/>
    </location>
</feature>
<dbReference type="PANTHER" id="PTHR30329:SF21">
    <property type="entry name" value="LIPOPROTEIN YIAD-RELATED"/>
    <property type="match status" value="1"/>
</dbReference>
<comment type="subcellular location">
    <subcellularLocation>
        <location evidence="1">Cell outer membrane</location>
    </subcellularLocation>
</comment>
<proteinExistence type="predicted"/>
<dbReference type="GO" id="GO:0009279">
    <property type="term" value="C:cell outer membrane"/>
    <property type="evidence" value="ECO:0007669"/>
    <property type="project" value="UniProtKB-SubCell"/>
</dbReference>
<dbReference type="InterPro" id="IPR036737">
    <property type="entry name" value="OmpA-like_sf"/>
</dbReference>
<accession>A0A381WAY8</accession>
<name>A0A381WAY8_9ZZZZ</name>
<evidence type="ECO:0000256" key="2">
    <source>
        <dbReference type="ARBA" id="ARBA00023136"/>
    </source>
</evidence>
<dbReference type="PROSITE" id="PS51123">
    <property type="entry name" value="OMPA_2"/>
    <property type="match status" value="1"/>
</dbReference>
<dbReference type="InterPro" id="IPR006665">
    <property type="entry name" value="OmpA-like"/>
</dbReference>
<dbReference type="SUPFAM" id="SSF103088">
    <property type="entry name" value="OmpA-like"/>
    <property type="match status" value="1"/>
</dbReference>
<evidence type="ECO:0000259" key="4">
    <source>
        <dbReference type="PROSITE" id="PS51123"/>
    </source>
</evidence>
<evidence type="ECO:0000256" key="1">
    <source>
        <dbReference type="ARBA" id="ARBA00004442"/>
    </source>
</evidence>
<gene>
    <name evidence="5" type="ORF">METZ01_LOCUS102560</name>
</gene>
<reference evidence="5" key="1">
    <citation type="submission" date="2018-05" db="EMBL/GenBank/DDBJ databases">
        <authorList>
            <person name="Lanie J.A."/>
            <person name="Ng W.-L."/>
            <person name="Kazmierczak K.M."/>
            <person name="Andrzejewski T.M."/>
            <person name="Davidsen T.M."/>
            <person name="Wayne K.J."/>
            <person name="Tettelin H."/>
            <person name="Glass J.I."/>
            <person name="Rusch D."/>
            <person name="Podicherti R."/>
            <person name="Tsui H.-C.T."/>
            <person name="Winkler M.E."/>
        </authorList>
    </citation>
    <scope>NUCLEOTIDE SEQUENCE</scope>
</reference>
<organism evidence="5">
    <name type="scientific">marine metagenome</name>
    <dbReference type="NCBI Taxonomy" id="408172"/>
    <lineage>
        <taxon>unclassified sequences</taxon>
        <taxon>metagenomes</taxon>
        <taxon>ecological metagenomes</taxon>
    </lineage>
</organism>
<feature type="domain" description="OmpA-like" evidence="4">
    <location>
        <begin position="158"/>
        <end position="288"/>
    </location>
</feature>
<dbReference type="CDD" id="cd07185">
    <property type="entry name" value="OmpA_C-like"/>
    <property type="match status" value="1"/>
</dbReference>